<protein>
    <submittedName>
        <fullName evidence="1">14510_t:CDS:1</fullName>
    </submittedName>
</protein>
<feature type="non-terminal residue" evidence="1">
    <location>
        <position position="1"/>
    </location>
</feature>
<proteinExistence type="predicted"/>
<keyword evidence="2" id="KW-1185">Reference proteome</keyword>
<dbReference type="Proteomes" id="UP000789525">
    <property type="component" value="Unassembled WGS sequence"/>
</dbReference>
<comment type="caution">
    <text evidence="1">The sequence shown here is derived from an EMBL/GenBank/DDBJ whole genome shotgun (WGS) entry which is preliminary data.</text>
</comment>
<accession>A0ACA9MWW2</accession>
<sequence>FPGAPPLAQDTGEDEMWIIESPGQDRQPDHPQTQTNPQPTTWVITKTNNRLA</sequence>
<reference evidence="1" key="1">
    <citation type="submission" date="2021-06" db="EMBL/GenBank/DDBJ databases">
        <authorList>
            <person name="Kallberg Y."/>
            <person name="Tangrot J."/>
            <person name="Rosling A."/>
        </authorList>
    </citation>
    <scope>NUCLEOTIDE SEQUENCE</scope>
    <source>
        <strain evidence="1">CL356</strain>
    </source>
</reference>
<evidence type="ECO:0000313" key="2">
    <source>
        <dbReference type="Proteomes" id="UP000789525"/>
    </source>
</evidence>
<evidence type="ECO:0000313" key="1">
    <source>
        <dbReference type="EMBL" id="CAG8619238.1"/>
    </source>
</evidence>
<gene>
    <name evidence="1" type="ORF">ACOLOM_LOCUS7276</name>
</gene>
<dbReference type="EMBL" id="CAJVPT010016434">
    <property type="protein sequence ID" value="CAG8619238.1"/>
    <property type="molecule type" value="Genomic_DNA"/>
</dbReference>
<name>A0ACA9MWW2_9GLOM</name>
<organism evidence="1 2">
    <name type="scientific">Acaulospora colombiana</name>
    <dbReference type="NCBI Taxonomy" id="27376"/>
    <lineage>
        <taxon>Eukaryota</taxon>
        <taxon>Fungi</taxon>
        <taxon>Fungi incertae sedis</taxon>
        <taxon>Mucoromycota</taxon>
        <taxon>Glomeromycotina</taxon>
        <taxon>Glomeromycetes</taxon>
        <taxon>Diversisporales</taxon>
        <taxon>Acaulosporaceae</taxon>
        <taxon>Acaulospora</taxon>
    </lineage>
</organism>